<dbReference type="Gene3D" id="3.40.630.10">
    <property type="entry name" value="Zn peptidases"/>
    <property type="match status" value="1"/>
</dbReference>
<feature type="active site" description="Proton acceptor" evidence="3">
    <location>
        <position position="147"/>
    </location>
</feature>
<dbReference type="KEGG" id="serw:FY030_12995"/>
<evidence type="ECO:0000313" key="6">
    <source>
        <dbReference type="Proteomes" id="UP000326546"/>
    </source>
</evidence>
<dbReference type="SUPFAM" id="SSF55031">
    <property type="entry name" value="Bacterial exopeptidase dimerisation domain"/>
    <property type="match status" value="1"/>
</dbReference>
<evidence type="ECO:0000256" key="3">
    <source>
        <dbReference type="PIRSR" id="PIRSR037238-1"/>
    </source>
</evidence>
<dbReference type="InterPro" id="IPR050072">
    <property type="entry name" value="Peptidase_M20A"/>
</dbReference>
<dbReference type="Pfam" id="PF07687">
    <property type="entry name" value="M20_dimer"/>
    <property type="match status" value="1"/>
</dbReference>
<keyword evidence="6" id="KW-1185">Reference proteome</keyword>
<dbReference type="EMBL" id="CP044427">
    <property type="protein sequence ID" value="QFG69497.1"/>
    <property type="molecule type" value="Genomic_DNA"/>
</dbReference>
<dbReference type="SUPFAM" id="SSF53187">
    <property type="entry name" value="Zn-dependent exopeptidases"/>
    <property type="match status" value="1"/>
</dbReference>
<dbReference type="PANTHER" id="PTHR43808">
    <property type="entry name" value="ACETYLORNITHINE DEACETYLASE"/>
    <property type="match status" value="1"/>
</dbReference>
<dbReference type="RefSeq" id="WP_158061871.1">
    <property type="nucleotide sequence ID" value="NZ_CP044427.1"/>
</dbReference>
<dbReference type="InterPro" id="IPR017150">
    <property type="entry name" value="Pept_M20_glutamate_carboxypep"/>
</dbReference>
<evidence type="ECO:0000259" key="4">
    <source>
        <dbReference type="Pfam" id="PF07687"/>
    </source>
</evidence>
<keyword evidence="1" id="KW-0479">Metal-binding</keyword>
<dbReference type="InterPro" id="IPR011650">
    <property type="entry name" value="Peptidase_M20_dimer"/>
</dbReference>
<dbReference type="Gene3D" id="3.30.70.360">
    <property type="match status" value="1"/>
</dbReference>
<keyword evidence="2" id="KW-0378">Hydrolase</keyword>
<gene>
    <name evidence="5" type="ORF">FY030_12995</name>
</gene>
<dbReference type="AlphaFoldDB" id="A0A5J6V7G2"/>
<organism evidence="5 6">
    <name type="scientific">Ornithinimicrobium pratense</name>
    <dbReference type="NCBI Taxonomy" id="2593973"/>
    <lineage>
        <taxon>Bacteria</taxon>
        <taxon>Bacillati</taxon>
        <taxon>Actinomycetota</taxon>
        <taxon>Actinomycetes</taxon>
        <taxon>Micrococcales</taxon>
        <taxon>Ornithinimicrobiaceae</taxon>
        <taxon>Ornithinimicrobium</taxon>
    </lineage>
</organism>
<dbReference type="PANTHER" id="PTHR43808:SF9">
    <property type="entry name" value="BLL0789 PROTEIN"/>
    <property type="match status" value="1"/>
</dbReference>
<dbReference type="Proteomes" id="UP000326546">
    <property type="component" value="Chromosome"/>
</dbReference>
<dbReference type="GO" id="GO:0016787">
    <property type="term" value="F:hydrolase activity"/>
    <property type="evidence" value="ECO:0007669"/>
    <property type="project" value="UniProtKB-KW"/>
</dbReference>
<feature type="domain" description="Peptidase M20 dimerisation" evidence="4">
    <location>
        <begin position="182"/>
        <end position="274"/>
    </location>
</feature>
<dbReference type="InterPro" id="IPR002933">
    <property type="entry name" value="Peptidase_M20"/>
</dbReference>
<evidence type="ECO:0000256" key="1">
    <source>
        <dbReference type="ARBA" id="ARBA00022723"/>
    </source>
</evidence>
<dbReference type="OrthoDB" id="9783294at2"/>
<dbReference type="Pfam" id="PF01546">
    <property type="entry name" value="Peptidase_M20"/>
    <property type="match status" value="1"/>
</dbReference>
<reference evidence="5 6" key="1">
    <citation type="submission" date="2019-09" db="EMBL/GenBank/DDBJ databases">
        <title>Serinicoccus pratensis sp. nov., isolated from meadow soil.</title>
        <authorList>
            <person name="Zhang W."/>
        </authorList>
    </citation>
    <scope>NUCLEOTIDE SEQUENCE [LARGE SCALE GENOMIC DNA]</scope>
    <source>
        <strain evidence="5 6">W204</strain>
    </source>
</reference>
<dbReference type="PIRSF" id="PIRSF037238">
    <property type="entry name" value="Carboxypeptidase_G2"/>
    <property type="match status" value="1"/>
</dbReference>
<dbReference type="InterPro" id="IPR036264">
    <property type="entry name" value="Bact_exopeptidase_dim_dom"/>
</dbReference>
<accession>A0A5J6V7G2</accession>
<proteinExistence type="predicted"/>
<evidence type="ECO:0000256" key="2">
    <source>
        <dbReference type="ARBA" id="ARBA00022801"/>
    </source>
</evidence>
<name>A0A5J6V7G2_9MICO</name>
<dbReference type="GO" id="GO:0046872">
    <property type="term" value="F:metal ion binding"/>
    <property type="evidence" value="ECO:0007669"/>
    <property type="project" value="UniProtKB-KW"/>
</dbReference>
<evidence type="ECO:0000313" key="5">
    <source>
        <dbReference type="EMBL" id="QFG69497.1"/>
    </source>
</evidence>
<protein>
    <submittedName>
        <fullName evidence="5">M20 family metallopeptidase</fullName>
    </submittedName>
</protein>
<sequence>MSDDLTWLTDEAKARQRTVIDDIRRMVEVESPSEDLEAVARGAEVVAGIIEERLGRRPEVLVVDGVTHLRLRLGTGPTRVLLLNHQDTVWPVGTLDRIPFSHKDGVLRGPGVFDMLTGVAMSIHACAMLQEAGCDLDGVTIVVTGDEEVGSTTSESLILAEAADARAVLVMEAAAEGALKLARKGTGSYRLEVLGRAAHAGLEPEQGVNAALALGGLLADVAALSDVSRGTTVTPTLTRGGTARNTVPAQAETWVDVRAATRDELERVDAEIRRLQPSVDGARLIVHGQIGRLPFERSASAELFDRATDLAGRLGVPKPTSTEVGGASDGNFTAAAGKRTLDGLGAAGAGAHAEHEHTLADEIPARLALLAALVADGCTGAQREEG</sequence>
<feature type="active site" evidence="3">
    <location>
        <position position="87"/>
    </location>
</feature>